<keyword evidence="4 7" id="KW-0812">Transmembrane</keyword>
<evidence type="ECO:0000256" key="5">
    <source>
        <dbReference type="ARBA" id="ARBA00022989"/>
    </source>
</evidence>
<keyword evidence="6 7" id="KW-0472">Membrane</keyword>
<reference evidence="9 10" key="1">
    <citation type="submission" date="2019-02" db="EMBL/GenBank/DDBJ databases">
        <title>WGS of Pseudoxanthomonas species novum from clinical isolates.</title>
        <authorList>
            <person name="Bernier A.-M."/>
            <person name="Bernard K."/>
            <person name="Vachon A."/>
        </authorList>
    </citation>
    <scope>NUCLEOTIDE SEQUENCE [LARGE SCALE GENOMIC DNA]</scope>
    <source>
        <strain evidence="9 10">NML171202</strain>
    </source>
</reference>
<keyword evidence="3 9" id="KW-0808">Transferase</keyword>
<evidence type="ECO:0000256" key="4">
    <source>
        <dbReference type="ARBA" id="ARBA00022692"/>
    </source>
</evidence>
<evidence type="ECO:0000256" key="2">
    <source>
        <dbReference type="ARBA" id="ARBA00006464"/>
    </source>
</evidence>
<evidence type="ECO:0000259" key="8">
    <source>
        <dbReference type="Pfam" id="PF02397"/>
    </source>
</evidence>
<protein>
    <submittedName>
        <fullName evidence="9">Exopolysaccharide biosynthesis polyprenyl glycosylphosphotransferase</fullName>
    </submittedName>
</protein>
<dbReference type="PANTHER" id="PTHR30576">
    <property type="entry name" value="COLANIC BIOSYNTHESIS UDP-GLUCOSE LIPID CARRIER TRANSFERASE"/>
    <property type="match status" value="1"/>
</dbReference>
<evidence type="ECO:0000256" key="6">
    <source>
        <dbReference type="ARBA" id="ARBA00023136"/>
    </source>
</evidence>
<sequence length="362" mass="40493">MNSHALLLTTMEAAGALSLARLGLSAAQSWQRQLGSRARRVALMVSADSTLLLPQLLRRPGPGYRPALVYEEGAATGAQREGLPVIGDFDTFRSLLRGGAIRELWLLAPLDQAASLERLVQEFRQDFVDIRFIPDLRAYPLARLDQTRTGTGAGGIHLVGMPWHARHPLGKRAFDLAFSATVLLMLAPLLALIALAIRIDSPGPALFLQQRMGADGRRFTIYKFRTMRVHSEGPGTLSQARRNDARVTRLGRLLRRTSLDELPQFLNVLKGQMSVVGPRPHALPHDNQYKELVRDYMYRYRIKPGITGWAQVNGLRGEIDCLEKMSERVAHDLHYIQHRTLALDLKIVAMTVHKGLVHRNAY</sequence>
<evidence type="ECO:0000256" key="1">
    <source>
        <dbReference type="ARBA" id="ARBA00004141"/>
    </source>
</evidence>
<dbReference type="Pfam" id="PF02397">
    <property type="entry name" value="Bac_transf"/>
    <property type="match status" value="1"/>
</dbReference>
<dbReference type="NCBIfam" id="TIGR03025">
    <property type="entry name" value="EPS_sugtrans"/>
    <property type="match status" value="1"/>
</dbReference>
<comment type="subcellular location">
    <subcellularLocation>
        <location evidence="1">Membrane</location>
        <topology evidence="1">Multi-pass membrane protein</topology>
    </subcellularLocation>
</comment>
<dbReference type="Pfam" id="PF13727">
    <property type="entry name" value="CoA_binding_3"/>
    <property type="match status" value="1"/>
</dbReference>
<dbReference type="Gene3D" id="3.40.50.720">
    <property type="entry name" value="NAD(P)-binding Rossmann-like Domain"/>
    <property type="match status" value="1"/>
</dbReference>
<evidence type="ECO:0000256" key="7">
    <source>
        <dbReference type="SAM" id="Phobius"/>
    </source>
</evidence>
<comment type="similarity">
    <text evidence="2">Belongs to the bacterial sugar transferase family.</text>
</comment>
<dbReference type="GO" id="GO:0016020">
    <property type="term" value="C:membrane"/>
    <property type="evidence" value="ECO:0007669"/>
    <property type="project" value="UniProtKB-SubCell"/>
</dbReference>
<feature type="domain" description="Bacterial sugar transferase" evidence="8">
    <location>
        <begin position="171"/>
        <end position="354"/>
    </location>
</feature>
<gene>
    <name evidence="9" type="ORF">EA661_02490</name>
</gene>
<dbReference type="Proteomes" id="UP000291286">
    <property type="component" value="Unassembled WGS sequence"/>
</dbReference>
<dbReference type="GO" id="GO:0016780">
    <property type="term" value="F:phosphotransferase activity, for other substituted phosphate groups"/>
    <property type="evidence" value="ECO:0007669"/>
    <property type="project" value="TreeGrafter"/>
</dbReference>
<feature type="transmembrane region" description="Helical" evidence="7">
    <location>
        <begin position="176"/>
        <end position="197"/>
    </location>
</feature>
<dbReference type="PANTHER" id="PTHR30576:SF0">
    <property type="entry name" value="UNDECAPRENYL-PHOSPHATE N-ACETYLGALACTOSAMINYL 1-PHOSPHATE TRANSFERASE-RELATED"/>
    <property type="match status" value="1"/>
</dbReference>
<dbReference type="EMBL" id="SHMB01000001">
    <property type="protein sequence ID" value="TAA33158.1"/>
    <property type="molecule type" value="Genomic_DNA"/>
</dbReference>
<accession>A0A4Q8LPI8</accession>
<dbReference type="AlphaFoldDB" id="A0A4Q8LPI8"/>
<dbReference type="InterPro" id="IPR017475">
    <property type="entry name" value="EPS_sugar_tfrase"/>
</dbReference>
<comment type="caution">
    <text evidence="9">The sequence shown here is derived from an EMBL/GenBank/DDBJ whole genome shotgun (WGS) entry which is preliminary data.</text>
</comment>
<evidence type="ECO:0000313" key="9">
    <source>
        <dbReference type="EMBL" id="TAA33158.1"/>
    </source>
</evidence>
<name>A0A4Q8LPI8_9GAMM</name>
<keyword evidence="5 7" id="KW-1133">Transmembrane helix</keyword>
<dbReference type="RefSeq" id="WP_130515398.1">
    <property type="nucleotide sequence ID" value="NZ_SHMA01000001.1"/>
</dbReference>
<dbReference type="InterPro" id="IPR003362">
    <property type="entry name" value="Bact_transf"/>
</dbReference>
<proteinExistence type="inferred from homology"/>
<evidence type="ECO:0000256" key="3">
    <source>
        <dbReference type="ARBA" id="ARBA00022679"/>
    </source>
</evidence>
<organism evidence="9 10">
    <name type="scientific">Pseudoxanthomonas winnipegensis</name>
    <dbReference type="NCBI Taxonomy" id="2480810"/>
    <lineage>
        <taxon>Bacteria</taxon>
        <taxon>Pseudomonadati</taxon>
        <taxon>Pseudomonadota</taxon>
        <taxon>Gammaproteobacteria</taxon>
        <taxon>Lysobacterales</taxon>
        <taxon>Lysobacteraceae</taxon>
        <taxon>Pseudoxanthomonas</taxon>
    </lineage>
</organism>
<evidence type="ECO:0000313" key="10">
    <source>
        <dbReference type="Proteomes" id="UP000291286"/>
    </source>
</evidence>